<reference evidence="1 2" key="1">
    <citation type="submission" date="2010-10" db="EMBL/GenBank/DDBJ databases">
        <title>Genomic sequence and analysis of Klebsiella sp. KP15 bacteriophage.</title>
        <authorList>
            <person name="Drulis-Kawa Z."/>
            <person name="Maciaszczyk-Dziubinska E."/>
            <person name="Bocer T."/>
        </authorList>
    </citation>
    <scope>NUCLEOTIDE SEQUENCE [LARGE SCALE GENOMIC DNA]</scope>
</reference>
<sequence>MNIHNVRVLRNRSGANFKPAWCFSLFLDFVSNFLAQQTNFLVKIAQIFYANAIAKFNHDAFIFTNNVHNVILFCVGTLTYPHYMSIRNHHNRLVSTESRLLATFRPECLYRPLQ</sequence>
<dbReference type="KEGG" id="vg:8997298"/>
<protein>
    <submittedName>
        <fullName evidence="1">Uncharacterized protein</fullName>
    </submittedName>
</protein>
<dbReference type="RefSeq" id="YP_003579942.1">
    <property type="nucleotide sequence ID" value="NC_014036.1"/>
</dbReference>
<keyword evidence="2" id="KW-1185">Reference proteome</keyword>
<name>D5JFB4_9CAUD</name>
<organism evidence="1 2">
    <name type="scientific">Klebsiella phage KP15</name>
    <dbReference type="NCBI Taxonomy" id="707757"/>
    <lineage>
        <taxon>Viruses</taxon>
        <taxon>Duplodnaviria</taxon>
        <taxon>Heunggongvirae</taxon>
        <taxon>Uroviricota</taxon>
        <taxon>Caudoviricetes</taxon>
        <taxon>Pantevenvirales</taxon>
        <taxon>Straboviridae</taxon>
        <taxon>Slopekvirus</taxon>
        <taxon>Slopekvirus kp15</taxon>
    </lineage>
</organism>
<gene>
    <name evidence="1" type="ORF">KP15_66</name>
</gene>
<proteinExistence type="predicted"/>
<evidence type="ECO:0000313" key="1">
    <source>
        <dbReference type="EMBL" id="ADE34898.1"/>
    </source>
</evidence>
<dbReference type="EMBL" id="GU295964">
    <property type="protein sequence ID" value="ADE34898.1"/>
    <property type="molecule type" value="Genomic_DNA"/>
</dbReference>
<dbReference type="Proteomes" id="UP000002373">
    <property type="component" value="Segment"/>
</dbReference>
<dbReference type="GeneID" id="8997298"/>
<evidence type="ECO:0000313" key="2">
    <source>
        <dbReference type="Proteomes" id="UP000002373"/>
    </source>
</evidence>
<accession>D5JFB4</accession>